<feature type="transmembrane region" description="Helical" evidence="1">
    <location>
        <begin position="219"/>
        <end position="237"/>
    </location>
</feature>
<feature type="domain" description="EAL" evidence="2">
    <location>
        <begin position="524"/>
        <end position="775"/>
    </location>
</feature>
<keyword evidence="1" id="KW-0812">Transmembrane</keyword>
<feature type="domain" description="GGDEF" evidence="3">
    <location>
        <begin position="382"/>
        <end position="518"/>
    </location>
</feature>
<keyword evidence="1" id="KW-1133">Transmembrane helix</keyword>
<protein>
    <submittedName>
        <fullName evidence="4">Diguanylate cyclase (GGDEF) domain-containing protein</fullName>
    </submittedName>
</protein>
<keyword evidence="1" id="KW-0472">Membrane</keyword>
<evidence type="ECO:0000313" key="4">
    <source>
        <dbReference type="EMBL" id="SDQ36079.1"/>
    </source>
</evidence>
<dbReference type="eggNOG" id="COG5001">
    <property type="taxonomic scope" value="Bacteria"/>
</dbReference>
<dbReference type="SUPFAM" id="SSF141868">
    <property type="entry name" value="EAL domain-like"/>
    <property type="match status" value="1"/>
</dbReference>
<dbReference type="EMBL" id="FNKB01000001">
    <property type="protein sequence ID" value="SDQ36079.1"/>
    <property type="molecule type" value="Genomic_DNA"/>
</dbReference>
<reference evidence="4 5" key="1">
    <citation type="submission" date="2016-10" db="EMBL/GenBank/DDBJ databases">
        <authorList>
            <person name="de Groot N.N."/>
        </authorList>
    </citation>
    <scope>NUCLEOTIDE SEQUENCE [LARGE SCALE GENOMIC DNA]</scope>
    <source>
        <strain evidence="4 5">DSM 22788</strain>
    </source>
</reference>
<dbReference type="CDD" id="cd01949">
    <property type="entry name" value="GGDEF"/>
    <property type="match status" value="1"/>
</dbReference>
<dbReference type="SMART" id="SM00052">
    <property type="entry name" value="EAL"/>
    <property type="match status" value="1"/>
</dbReference>
<dbReference type="Pfam" id="PF00563">
    <property type="entry name" value="EAL"/>
    <property type="match status" value="1"/>
</dbReference>
<dbReference type="PANTHER" id="PTHR44757:SF2">
    <property type="entry name" value="BIOFILM ARCHITECTURE MAINTENANCE PROTEIN MBAA"/>
    <property type="match status" value="1"/>
</dbReference>
<evidence type="ECO:0000313" key="5">
    <source>
        <dbReference type="Proteomes" id="UP000182690"/>
    </source>
</evidence>
<name>A0A1H1A8Y7_9MICO</name>
<evidence type="ECO:0000259" key="2">
    <source>
        <dbReference type="PROSITE" id="PS50883"/>
    </source>
</evidence>
<dbReference type="InterPro" id="IPR029787">
    <property type="entry name" value="Nucleotide_cyclase"/>
</dbReference>
<dbReference type="PROSITE" id="PS50887">
    <property type="entry name" value="GGDEF"/>
    <property type="match status" value="1"/>
</dbReference>
<feature type="transmembrane region" description="Helical" evidence="1">
    <location>
        <begin position="20"/>
        <end position="40"/>
    </location>
</feature>
<evidence type="ECO:0000256" key="1">
    <source>
        <dbReference type="SAM" id="Phobius"/>
    </source>
</evidence>
<proteinExistence type="predicted"/>
<dbReference type="CDD" id="cd01948">
    <property type="entry name" value="EAL"/>
    <property type="match status" value="1"/>
</dbReference>
<evidence type="ECO:0000259" key="3">
    <source>
        <dbReference type="PROSITE" id="PS50887"/>
    </source>
</evidence>
<dbReference type="NCBIfam" id="TIGR00254">
    <property type="entry name" value="GGDEF"/>
    <property type="match status" value="1"/>
</dbReference>
<dbReference type="InterPro" id="IPR000160">
    <property type="entry name" value="GGDEF_dom"/>
</dbReference>
<dbReference type="InterPro" id="IPR052155">
    <property type="entry name" value="Biofilm_reg_signaling"/>
</dbReference>
<accession>A0A1H1A8Y7</accession>
<dbReference type="InterPro" id="IPR001633">
    <property type="entry name" value="EAL_dom"/>
</dbReference>
<dbReference type="Gene3D" id="3.30.70.270">
    <property type="match status" value="1"/>
</dbReference>
<feature type="transmembrane region" description="Helical" evidence="1">
    <location>
        <begin position="117"/>
        <end position="137"/>
    </location>
</feature>
<dbReference type="AlphaFoldDB" id="A0A1H1A8Y7"/>
<dbReference type="InterPro" id="IPR043128">
    <property type="entry name" value="Rev_trsase/Diguanyl_cyclase"/>
</dbReference>
<dbReference type="Pfam" id="PF00990">
    <property type="entry name" value="GGDEF"/>
    <property type="match status" value="1"/>
</dbReference>
<feature type="transmembrane region" description="Helical" evidence="1">
    <location>
        <begin position="143"/>
        <end position="167"/>
    </location>
</feature>
<dbReference type="Gene3D" id="3.20.20.450">
    <property type="entry name" value="EAL domain"/>
    <property type="match status" value="1"/>
</dbReference>
<feature type="transmembrane region" description="Helical" evidence="1">
    <location>
        <begin position="91"/>
        <end position="110"/>
    </location>
</feature>
<dbReference type="Proteomes" id="UP000182690">
    <property type="component" value="Unassembled WGS sequence"/>
</dbReference>
<dbReference type="SMART" id="SM00267">
    <property type="entry name" value="GGDEF"/>
    <property type="match status" value="1"/>
</dbReference>
<dbReference type="PANTHER" id="PTHR44757">
    <property type="entry name" value="DIGUANYLATE CYCLASE DGCP"/>
    <property type="match status" value="1"/>
</dbReference>
<organism evidence="4 5">
    <name type="scientific">Leucobacter chromiiresistens</name>
    <dbReference type="NCBI Taxonomy" id="1079994"/>
    <lineage>
        <taxon>Bacteria</taxon>
        <taxon>Bacillati</taxon>
        <taxon>Actinomycetota</taxon>
        <taxon>Actinomycetes</taxon>
        <taxon>Micrococcales</taxon>
        <taxon>Microbacteriaceae</taxon>
        <taxon>Leucobacter</taxon>
    </lineage>
</organism>
<gene>
    <name evidence="4" type="ORF">SAMN04488565_2432</name>
</gene>
<dbReference type="PROSITE" id="PS50883">
    <property type="entry name" value="EAL"/>
    <property type="match status" value="1"/>
</dbReference>
<dbReference type="SUPFAM" id="SSF55073">
    <property type="entry name" value="Nucleotide cyclase"/>
    <property type="match status" value="1"/>
</dbReference>
<feature type="transmembrane region" description="Helical" evidence="1">
    <location>
        <begin position="188"/>
        <end position="213"/>
    </location>
</feature>
<feature type="transmembrane region" description="Helical" evidence="1">
    <location>
        <begin position="47"/>
        <end position="65"/>
    </location>
</feature>
<dbReference type="STRING" id="1079994.SAMN04488565_2432"/>
<dbReference type="InterPro" id="IPR035919">
    <property type="entry name" value="EAL_sf"/>
</dbReference>
<sequence length="781" mass="83938">MGEKGVAVQRVGVAKGDAVFAAPFILFALVTIGTGVAHLVVHPPTSWTLVLAVIASVIICGPFHIRIGRDRGFPRAGVSIVMLSIDPLQHAPFIGVCIWAVGVVIAQAWLRRNVWLALYTTGLAAVGAVGFVAVRLGGEALGIWSVPTFVVATAVFYGVVLLAEFARQWGRAEVDRGVSAASVKPSRVGFLIAVVACTATLIHYMDATVISWLESDPEVSLTPFVVLLAGSLFYVLAQRSRSDDIEARLSAVVDAAIELPRESGASLGAALLNRARGVVRANSVELRDSAPSTSEIGAPVSLEAGAWQYVVASRKLGGGAFTRDDQRAIESLAHLASEAARMQYEVDSLEQRANTDPLTGLPNYGAFQEALIEANEHRAYHEGIALLFIDLDNFKKLNDNFGHRAGDALLRALAGRLERAAGGGDFVSRVGGDEFVVIFTGLVSIDQAKESADRVIAALSERMDLEGHDLRPLVSAGLAFSSHREIDAQSLVEDADRTMLQAKRSRRQGTDPVGSTVSISSHRSTRLNDIVARAIEGNRLMLAFQPIVDISTGKIWAFEALTRYVDPELGPISAPSLIARAKSLGLMNALTEQVITKALHAAEQFRALEPSVNCVTVNLDLGQISDAELGPFLRDAARAHPDVTLCIELNERSLRSVTDELRRDAENLQTAGLIIALDDYGSDDSSVGALVHFPMNILKIDKSLIGNLDDSRQRELIKALQGFGDNLGHTVVVEGIESAAVAETLRELGVRSVQGYYFGRPQSFALTRDRLRRFGTRAEIA</sequence>